<protein>
    <recommendedName>
        <fullName evidence="2">Actin-like ATPase domain-containing protein</fullName>
    </recommendedName>
</protein>
<accession>U9TYH1</accession>
<dbReference type="Gene3D" id="3.30.420.40">
    <property type="match status" value="2"/>
</dbReference>
<dbReference type="EMBL" id="KI284196">
    <property type="protein sequence ID" value="ESA13140.1"/>
    <property type="molecule type" value="Genomic_DNA"/>
</dbReference>
<dbReference type="InterPro" id="IPR043129">
    <property type="entry name" value="ATPase_NBD"/>
</dbReference>
<gene>
    <name evidence="1" type="ORF">GLOINDRAFT_347063</name>
</gene>
<proteinExistence type="predicted"/>
<dbReference type="CDD" id="cd10229">
    <property type="entry name" value="ASKHA_NBD_HSP70_HSPA12"/>
    <property type="match status" value="1"/>
</dbReference>
<dbReference type="VEuPathDB" id="FungiDB:RhiirFUN_023063"/>
<dbReference type="AlphaFoldDB" id="U9TYH1"/>
<name>U9TYH1_RHIID</name>
<dbReference type="eggNOG" id="KOG0101">
    <property type="taxonomic scope" value="Eukaryota"/>
</dbReference>
<dbReference type="Gene3D" id="3.90.640.10">
    <property type="entry name" value="Actin, Chain A, domain 4"/>
    <property type="match status" value="1"/>
</dbReference>
<dbReference type="PANTHER" id="PTHR14187:SF5">
    <property type="entry name" value="HEAT SHOCK 70 KDA PROTEIN 12A"/>
    <property type="match status" value="1"/>
</dbReference>
<organism evidence="1">
    <name type="scientific">Rhizophagus irregularis (strain DAOM 181602 / DAOM 197198 / MUCL 43194)</name>
    <name type="common">Arbuscular mycorrhizal fungus</name>
    <name type="synonym">Glomus intraradices</name>
    <dbReference type="NCBI Taxonomy" id="747089"/>
    <lineage>
        <taxon>Eukaryota</taxon>
        <taxon>Fungi</taxon>
        <taxon>Fungi incertae sedis</taxon>
        <taxon>Mucoromycota</taxon>
        <taxon>Glomeromycotina</taxon>
        <taxon>Glomeromycetes</taxon>
        <taxon>Glomerales</taxon>
        <taxon>Glomeraceae</taxon>
        <taxon>Rhizophagus</taxon>
    </lineage>
</organism>
<dbReference type="PANTHER" id="PTHR14187">
    <property type="entry name" value="ALPHA KINASE/ELONGATION FACTOR 2 KINASE"/>
    <property type="match status" value="1"/>
</dbReference>
<dbReference type="SUPFAM" id="SSF53067">
    <property type="entry name" value="Actin-like ATPase domain"/>
    <property type="match status" value="2"/>
</dbReference>
<evidence type="ECO:0000313" key="1">
    <source>
        <dbReference type="EMBL" id="ESA13140.1"/>
    </source>
</evidence>
<evidence type="ECO:0008006" key="2">
    <source>
        <dbReference type="Google" id="ProtNLM"/>
    </source>
</evidence>
<dbReference type="HOGENOM" id="CLU_009958_7_1_1"/>
<sequence length="559" mass="63677">MIPIEYEPPVEDARVVIGIDFGTTFSGFSFAYIKPEKEKIEIVVNDNWLGIKGPMKTNTVLQYDEDYEDVIAWGAKALAGEPSKKAKNNQPRPVELFKLHLGDVPESKKPKLPDGITPERAITDYLREMGKVIKDEIKRCWSNVDFYHHVRIIVTVPSGFSEKTKSIMRKCLFDAGLIKRIGTLGLQFTTEPEAAAIHCMSILKEHGLSTGAKYLIVDCGGGTVDLTVRKLLPDNKLGETTMRSEDFCGGSYVDDKFLEFLEKKVSKSAMNELKEKNYGQVNYMVQQFCFHVKIPFTGEESDFGTFEWDIERKCPALKKYVTGSEKNKLREDDWIIDLDFKTVKGFFDPVIDKILKLIKDQLKKCPDCSMMYLVGGFSESKYLQTRVKQAFEHKIKIAVPPRPVIAVVSGACEYGLDTKAVSTRVLKWTYGVLISPKWQPGDPPSRKDSNGRIDKFFLMAEKEVQVDVDKEFSERLYPSYPNQTSIDFCIYYTSKYSATYCDEPEMNFLGKFNVDLPDVHLGTNRPVMLTLRFGSMEIFLKATNETNRKVYRTTFCSTE</sequence>
<reference evidence="1" key="1">
    <citation type="submission" date="2013-07" db="EMBL/GenBank/DDBJ databases">
        <title>The genome of an arbuscular mycorrhizal fungus provides insights into the evolution of the oldest plant symbiosis.</title>
        <authorList>
            <consortium name="DOE Joint Genome Institute"/>
            <person name="Tisserant E."/>
            <person name="Malbreil M."/>
            <person name="Kuo A."/>
            <person name="Kohler A."/>
            <person name="Symeonidi A."/>
            <person name="Balestrini R."/>
            <person name="Charron P."/>
            <person name="Duensing N."/>
            <person name="Frei-dit-Frey N."/>
            <person name="Gianinazzi-Pearson V."/>
            <person name="Gilbert B."/>
            <person name="Handa Y."/>
            <person name="Hijri M."/>
            <person name="Kaul R."/>
            <person name="Kawaguchi M."/>
            <person name="Krajinski F."/>
            <person name="Lammers P."/>
            <person name="Lapierre D."/>
            <person name="Masclaux F.G."/>
            <person name="Murat C."/>
            <person name="Morin E."/>
            <person name="Ndikumana S."/>
            <person name="Pagni M."/>
            <person name="Petitpierre D."/>
            <person name="Requena N."/>
            <person name="Rosikiewicz P."/>
            <person name="Riley R."/>
            <person name="Saito K."/>
            <person name="San Clemente H."/>
            <person name="Shapiro H."/>
            <person name="van Tuinen D."/>
            <person name="Becard G."/>
            <person name="Bonfante P."/>
            <person name="Paszkowski U."/>
            <person name="Shachar-Hill Y."/>
            <person name="Young J.P."/>
            <person name="Sanders I.R."/>
            <person name="Henrissat B."/>
            <person name="Rensing S.A."/>
            <person name="Grigoriev I.V."/>
            <person name="Corradi N."/>
            <person name="Roux C."/>
            <person name="Martin F."/>
        </authorList>
    </citation>
    <scope>NUCLEOTIDE SEQUENCE</scope>
    <source>
        <strain evidence="1">DAOM 197198</strain>
    </source>
</reference>